<accession>A0A010S7P3</accession>
<evidence type="ECO:0000313" key="3">
    <source>
        <dbReference type="Proteomes" id="UP000022611"/>
    </source>
</evidence>
<name>A0A010S7P3_PSEFL</name>
<evidence type="ECO:0000256" key="1">
    <source>
        <dbReference type="SAM" id="SignalP"/>
    </source>
</evidence>
<dbReference type="OrthoDB" id="7026422at2"/>
<reference evidence="2 3" key="1">
    <citation type="journal article" date="2011" name="J. Bacteriol.">
        <title>Draft genome sequence of the polycyclic aromatic hydrocarbon-degrading, genetically engineered bioluminescent bioreporter Pseudomonas fluorescens HK44.</title>
        <authorList>
            <person name="Chauhan A."/>
            <person name="Layton A.C."/>
            <person name="Williams D.E."/>
            <person name="Smartt A.E."/>
            <person name="Ripp S."/>
            <person name="Karpinets T.V."/>
            <person name="Brown S.D."/>
            <person name="Sayler G.S."/>
        </authorList>
    </citation>
    <scope>NUCLEOTIDE SEQUENCE [LARGE SCALE GENOMIC DNA]</scope>
    <source>
        <strain evidence="2 3">HK44</strain>
    </source>
</reference>
<proteinExistence type="predicted"/>
<keyword evidence="1" id="KW-0732">Signal</keyword>
<gene>
    <name evidence="2" type="ORF">HK44_016000</name>
</gene>
<feature type="chain" id="PRO_5001457090" evidence="1">
    <location>
        <begin position="23"/>
        <end position="92"/>
    </location>
</feature>
<protein>
    <submittedName>
        <fullName evidence="2">TmRNA</fullName>
    </submittedName>
</protein>
<dbReference type="RefSeq" id="WP_019689687.1">
    <property type="nucleotide sequence ID" value="NZ_AFOY02000002.1"/>
</dbReference>
<feature type="signal peptide" evidence="1">
    <location>
        <begin position="1"/>
        <end position="22"/>
    </location>
</feature>
<sequence>MKYSVLLGLLVASSMLASPTFAAEKDLCQTNLQTLHNFEAAIESPDMKSQIKATAQHAKAEEAKHTKEGTDNCIALTNQAIQTIKNSDKGGK</sequence>
<comment type="caution">
    <text evidence="2">The sequence shown here is derived from an EMBL/GenBank/DDBJ whole genome shotgun (WGS) entry which is preliminary data.</text>
</comment>
<evidence type="ECO:0000313" key="2">
    <source>
        <dbReference type="EMBL" id="EXF96449.1"/>
    </source>
</evidence>
<dbReference type="Proteomes" id="UP000022611">
    <property type="component" value="Unassembled WGS sequence"/>
</dbReference>
<organism evidence="2 3">
    <name type="scientific">Pseudomonas fluorescens HK44</name>
    <dbReference type="NCBI Taxonomy" id="1042209"/>
    <lineage>
        <taxon>Bacteria</taxon>
        <taxon>Pseudomonadati</taxon>
        <taxon>Pseudomonadota</taxon>
        <taxon>Gammaproteobacteria</taxon>
        <taxon>Pseudomonadales</taxon>
        <taxon>Pseudomonadaceae</taxon>
        <taxon>Pseudomonas</taxon>
    </lineage>
</organism>
<dbReference type="HOGENOM" id="CLU_148020_0_0_6"/>
<dbReference type="AlphaFoldDB" id="A0A010S7P3"/>
<dbReference type="PATRIC" id="fig|1042209.11.peg.344"/>
<dbReference type="EMBL" id="AFOY02000002">
    <property type="protein sequence ID" value="EXF96449.1"/>
    <property type="molecule type" value="Genomic_DNA"/>
</dbReference>